<evidence type="ECO:0000313" key="4">
    <source>
        <dbReference type="Proteomes" id="UP000094112"/>
    </source>
</evidence>
<dbReference type="GeneID" id="30201911"/>
<feature type="signal peptide" evidence="2">
    <location>
        <begin position="1"/>
        <end position="21"/>
    </location>
</feature>
<feature type="compositionally biased region" description="Low complexity" evidence="1">
    <location>
        <begin position="145"/>
        <end position="162"/>
    </location>
</feature>
<organism evidence="3 4">
    <name type="scientific">Wickerhamomyces anomalus (strain ATCC 58044 / CBS 1984 / NCYC 433 / NRRL Y-366-8)</name>
    <name type="common">Yeast</name>
    <name type="synonym">Hansenula anomala</name>
    <dbReference type="NCBI Taxonomy" id="683960"/>
    <lineage>
        <taxon>Eukaryota</taxon>
        <taxon>Fungi</taxon>
        <taxon>Dikarya</taxon>
        <taxon>Ascomycota</taxon>
        <taxon>Saccharomycotina</taxon>
        <taxon>Saccharomycetes</taxon>
        <taxon>Phaffomycetales</taxon>
        <taxon>Wickerhamomycetaceae</taxon>
        <taxon>Wickerhamomyces</taxon>
    </lineage>
</organism>
<sequence>MVSINVVLQTALFALTVQSAAIPPSLNSSSLPTPGTPGTPLTFPKRNFNETLSKRGFNETLSKRSFNETSVEKRLFNETNGVKRDLGASLSDLPKPSQLAVSDFPSVSIPSIIPSSIPSSFPVKRGFNDTEGTGIYKRGEELESLSEPPALNGTTNGTNSTGPISYGAPSSAPLPSNY</sequence>
<feature type="region of interest" description="Disordered" evidence="1">
    <location>
        <begin position="132"/>
        <end position="178"/>
    </location>
</feature>
<dbReference type="Proteomes" id="UP000094112">
    <property type="component" value="Unassembled WGS sequence"/>
</dbReference>
<gene>
    <name evidence="3" type="ORF">WICANDRAFT_78113</name>
</gene>
<dbReference type="RefSeq" id="XP_019040695.1">
    <property type="nucleotide sequence ID" value="XM_019184665.1"/>
</dbReference>
<feature type="chain" id="PRO_5009133727" evidence="2">
    <location>
        <begin position="22"/>
        <end position="178"/>
    </location>
</feature>
<reference evidence="3 4" key="1">
    <citation type="journal article" date="2016" name="Proc. Natl. Acad. Sci. U.S.A.">
        <title>Comparative genomics of biotechnologically important yeasts.</title>
        <authorList>
            <person name="Riley R."/>
            <person name="Haridas S."/>
            <person name="Wolfe K.H."/>
            <person name="Lopes M.R."/>
            <person name="Hittinger C.T."/>
            <person name="Goeker M."/>
            <person name="Salamov A.A."/>
            <person name="Wisecaver J.H."/>
            <person name="Long T.M."/>
            <person name="Calvey C.H."/>
            <person name="Aerts A.L."/>
            <person name="Barry K.W."/>
            <person name="Choi C."/>
            <person name="Clum A."/>
            <person name="Coughlan A.Y."/>
            <person name="Deshpande S."/>
            <person name="Douglass A.P."/>
            <person name="Hanson S.J."/>
            <person name="Klenk H.-P."/>
            <person name="LaButti K.M."/>
            <person name="Lapidus A."/>
            <person name="Lindquist E.A."/>
            <person name="Lipzen A.M."/>
            <person name="Meier-Kolthoff J.P."/>
            <person name="Ohm R.A."/>
            <person name="Otillar R.P."/>
            <person name="Pangilinan J.L."/>
            <person name="Peng Y."/>
            <person name="Rokas A."/>
            <person name="Rosa C.A."/>
            <person name="Scheuner C."/>
            <person name="Sibirny A.A."/>
            <person name="Slot J.C."/>
            <person name="Stielow J.B."/>
            <person name="Sun H."/>
            <person name="Kurtzman C.P."/>
            <person name="Blackwell M."/>
            <person name="Grigoriev I.V."/>
            <person name="Jeffries T.W."/>
        </authorList>
    </citation>
    <scope>NUCLEOTIDE SEQUENCE [LARGE SCALE GENOMIC DNA]</scope>
    <source>
        <strain evidence="4">ATCC 58044 / CBS 1984 / NCYC 433 / NRRL Y-366-8</strain>
    </source>
</reference>
<dbReference type="AlphaFoldDB" id="A0A1E3P805"/>
<keyword evidence="2" id="KW-0732">Signal</keyword>
<keyword evidence="4" id="KW-1185">Reference proteome</keyword>
<proteinExistence type="predicted"/>
<protein>
    <submittedName>
        <fullName evidence="3">Uncharacterized protein</fullName>
    </submittedName>
</protein>
<evidence type="ECO:0000256" key="1">
    <source>
        <dbReference type="SAM" id="MobiDB-lite"/>
    </source>
</evidence>
<dbReference type="EMBL" id="KV454209">
    <property type="protein sequence ID" value="ODQ61488.1"/>
    <property type="molecule type" value="Genomic_DNA"/>
</dbReference>
<accession>A0A1E3P805</accession>
<evidence type="ECO:0000256" key="2">
    <source>
        <dbReference type="SAM" id="SignalP"/>
    </source>
</evidence>
<evidence type="ECO:0000313" key="3">
    <source>
        <dbReference type="EMBL" id="ODQ61488.1"/>
    </source>
</evidence>
<name>A0A1E3P805_WICAA</name>